<evidence type="ECO:0000256" key="3">
    <source>
        <dbReference type="ARBA" id="ARBA00010425"/>
    </source>
</evidence>
<keyword evidence="12" id="KW-1185">Reference proteome</keyword>
<feature type="domain" description="Sugar phosphate transporter" evidence="10">
    <location>
        <begin position="42"/>
        <end position="329"/>
    </location>
</feature>
<evidence type="ECO:0000256" key="8">
    <source>
        <dbReference type="SAM" id="MobiDB-lite"/>
    </source>
</evidence>
<comment type="function">
    <text evidence="1">Involved in the import of GDP-mannose from the cytoplasm into the Golgi lumen.</text>
</comment>
<sequence>MGVEEKTRTSGEQPQEQNGPILPTVNPEAEKAQPPKPSLHPAFYVSIWIALSSSVILFNKWILSTRGFAYPVILTTYHLTFATIMTQLLARYTTLLDGRKTVKMTGRVYLRAIVPIGFFFSLSLICGNLTYLYLSVAFIQMLKATTPVAVLFSSWALGVAQPNLKVFLNVSVIVIGVIIASIGEIKFVWIGFIYQIAGIIFEALRLTMVQRLLSSAEFKMDPLVSLYYFAPVCAAMNGVVALFWEVPKVSLDEIYHVGLFTFFLNGLCAFLLNVSVVFLIGKTSSLVLTLCGVLKDVMLVVASMIIWGTQVTGLQFFGYSIALGGMVYYKLGYEAIKGYAGEAGRQWADFGNRRPILRRISIILLVVMTIFVLLGGLAPTYAPAIDPTEYLNDAKAKIGITRP</sequence>
<gene>
    <name evidence="11" type="ORF">MFIFM68171_03483</name>
</gene>
<comment type="subcellular location">
    <subcellularLocation>
        <location evidence="2">Endoplasmic reticulum membrane</location>
        <topology evidence="2">Multi-pass membrane protein</topology>
    </subcellularLocation>
</comment>
<keyword evidence="5 9" id="KW-0812">Transmembrane</keyword>
<evidence type="ECO:0000256" key="1">
    <source>
        <dbReference type="ARBA" id="ARBA00003420"/>
    </source>
</evidence>
<feature type="transmembrane region" description="Helical" evidence="9">
    <location>
        <begin position="41"/>
        <end position="62"/>
    </location>
</feature>
<feature type="transmembrane region" description="Helical" evidence="9">
    <location>
        <begin position="256"/>
        <end position="279"/>
    </location>
</feature>
<evidence type="ECO:0000256" key="5">
    <source>
        <dbReference type="ARBA" id="ARBA00022692"/>
    </source>
</evidence>
<organism evidence="11 12">
    <name type="scientific">Madurella fahalii</name>
    <dbReference type="NCBI Taxonomy" id="1157608"/>
    <lineage>
        <taxon>Eukaryota</taxon>
        <taxon>Fungi</taxon>
        <taxon>Dikarya</taxon>
        <taxon>Ascomycota</taxon>
        <taxon>Pezizomycotina</taxon>
        <taxon>Sordariomycetes</taxon>
        <taxon>Sordariomycetidae</taxon>
        <taxon>Sordariales</taxon>
        <taxon>Sordariales incertae sedis</taxon>
        <taxon>Madurella</taxon>
    </lineage>
</organism>
<reference evidence="11 12" key="1">
    <citation type="submission" date="2024-09" db="EMBL/GenBank/DDBJ databases">
        <title>Itraconazole resistance in Madurella fahalii resulting from another homologue of gene encoding cytochrome P450 14-alpha sterol demethylase (CYP51).</title>
        <authorList>
            <person name="Yoshioka I."/>
            <person name="Fahal A.H."/>
            <person name="Kaneko S."/>
            <person name="Yaguchi T."/>
        </authorList>
    </citation>
    <scope>NUCLEOTIDE SEQUENCE [LARGE SCALE GENOMIC DNA]</scope>
    <source>
        <strain evidence="11 12">IFM 68171</strain>
    </source>
</reference>
<accession>A0ABQ0G690</accession>
<protein>
    <recommendedName>
        <fullName evidence="10">Sugar phosphate transporter domain-containing protein</fullName>
    </recommendedName>
</protein>
<evidence type="ECO:0000256" key="9">
    <source>
        <dbReference type="SAM" id="Phobius"/>
    </source>
</evidence>
<feature type="transmembrane region" description="Helical" evidence="9">
    <location>
        <begin position="188"/>
        <end position="206"/>
    </location>
</feature>
<feature type="transmembrane region" description="Helical" evidence="9">
    <location>
        <begin position="313"/>
        <end position="331"/>
    </location>
</feature>
<name>A0ABQ0G690_9PEZI</name>
<evidence type="ECO:0000256" key="4">
    <source>
        <dbReference type="ARBA" id="ARBA00011182"/>
    </source>
</evidence>
<keyword evidence="7 9" id="KW-0472">Membrane</keyword>
<dbReference type="EMBL" id="BAAFSV010000002">
    <property type="protein sequence ID" value="GAB1313273.1"/>
    <property type="molecule type" value="Genomic_DNA"/>
</dbReference>
<comment type="similarity">
    <text evidence="3">Belongs to the TPT transporter family. SLC35D subfamily.</text>
</comment>
<evidence type="ECO:0000259" key="10">
    <source>
        <dbReference type="Pfam" id="PF03151"/>
    </source>
</evidence>
<comment type="subunit">
    <text evidence="4">Homooligomer.</text>
</comment>
<feature type="transmembrane region" description="Helical" evidence="9">
    <location>
        <begin position="362"/>
        <end position="382"/>
    </location>
</feature>
<feature type="transmembrane region" description="Helical" evidence="9">
    <location>
        <begin position="108"/>
        <end position="125"/>
    </location>
</feature>
<dbReference type="PANTHER" id="PTHR11132">
    <property type="entry name" value="SOLUTE CARRIER FAMILY 35"/>
    <property type="match status" value="1"/>
</dbReference>
<dbReference type="InterPro" id="IPR050186">
    <property type="entry name" value="TPT_transporter"/>
</dbReference>
<evidence type="ECO:0000256" key="6">
    <source>
        <dbReference type="ARBA" id="ARBA00022989"/>
    </source>
</evidence>
<evidence type="ECO:0000256" key="2">
    <source>
        <dbReference type="ARBA" id="ARBA00004477"/>
    </source>
</evidence>
<feature type="transmembrane region" description="Helical" evidence="9">
    <location>
        <begin position="68"/>
        <end position="88"/>
    </location>
</feature>
<evidence type="ECO:0000313" key="12">
    <source>
        <dbReference type="Proteomes" id="UP001628179"/>
    </source>
</evidence>
<feature type="transmembrane region" description="Helical" evidence="9">
    <location>
        <begin position="286"/>
        <end position="307"/>
    </location>
</feature>
<keyword evidence="6 9" id="KW-1133">Transmembrane helix</keyword>
<dbReference type="InterPro" id="IPR004853">
    <property type="entry name" value="Sugar_P_trans_dom"/>
</dbReference>
<dbReference type="RefSeq" id="XP_070915005.1">
    <property type="nucleotide sequence ID" value="XM_071058904.1"/>
</dbReference>
<dbReference type="Pfam" id="PF03151">
    <property type="entry name" value="TPT"/>
    <property type="match status" value="1"/>
</dbReference>
<dbReference type="Proteomes" id="UP001628179">
    <property type="component" value="Unassembled WGS sequence"/>
</dbReference>
<comment type="caution">
    <text evidence="11">The sequence shown here is derived from an EMBL/GenBank/DDBJ whole genome shotgun (WGS) entry which is preliminary data.</text>
</comment>
<proteinExistence type="inferred from homology"/>
<feature type="transmembrane region" description="Helical" evidence="9">
    <location>
        <begin position="164"/>
        <end position="182"/>
    </location>
</feature>
<dbReference type="GeneID" id="98174227"/>
<feature type="transmembrane region" description="Helical" evidence="9">
    <location>
        <begin position="131"/>
        <end position="152"/>
    </location>
</feature>
<evidence type="ECO:0000313" key="11">
    <source>
        <dbReference type="EMBL" id="GAB1313273.1"/>
    </source>
</evidence>
<feature type="region of interest" description="Disordered" evidence="8">
    <location>
        <begin position="1"/>
        <end position="34"/>
    </location>
</feature>
<evidence type="ECO:0000256" key="7">
    <source>
        <dbReference type="ARBA" id="ARBA00023136"/>
    </source>
</evidence>
<feature type="transmembrane region" description="Helical" evidence="9">
    <location>
        <begin position="226"/>
        <end position="244"/>
    </location>
</feature>